<name>A0A9W8RPH7_9HYPO</name>
<dbReference type="Proteomes" id="UP001152049">
    <property type="component" value="Unassembled WGS sequence"/>
</dbReference>
<keyword evidence="2" id="KW-1185">Reference proteome</keyword>
<accession>A0A9W8RPH7</accession>
<protein>
    <submittedName>
        <fullName evidence="1">Uncharacterized protein</fullName>
    </submittedName>
</protein>
<evidence type="ECO:0000313" key="1">
    <source>
        <dbReference type="EMBL" id="KAJ4247114.1"/>
    </source>
</evidence>
<sequence length="333" mass="38021">MAKLKSFSLAQHYQDPSLSILRSTISTVLEALPASCANLELAVGGAGADEIEGIDGHPTHLCENIRRLLPRMYHVHINLECLCDAMLGTWDPNQIFHPISLPKLRSLHVDCADYLGRRECRDEYHHTPERTWRSIIRGLQHVVDLRETGTPEVTVLGSSPAGRHPQQDIYQTLLRCHIRKGEDSTTTWAFPTPYMPPPNGNHVFNNRHVRINGGDFVALGRRPLHYIAGDRPWRILTNGSKLPATWDHHLPWISDEKVGLVAWEEWIERWPRKKSSLAVNEELTGMRLIEAEERKGYEVKSLVEKTPQGYARPTEAWNRARLFREGDLQLEPV</sequence>
<reference evidence="1" key="1">
    <citation type="submission" date="2022-09" db="EMBL/GenBank/DDBJ databases">
        <title>Fusarium specimens isolated from Avocado Roots.</title>
        <authorList>
            <person name="Stajich J."/>
            <person name="Roper C."/>
            <person name="Heimlech-Rivalta G."/>
        </authorList>
    </citation>
    <scope>NUCLEOTIDE SEQUENCE</scope>
    <source>
        <strain evidence="1">CF00136</strain>
    </source>
</reference>
<organism evidence="1 2">
    <name type="scientific">Fusarium torreyae</name>
    <dbReference type="NCBI Taxonomy" id="1237075"/>
    <lineage>
        <taxon>Eukaryota</taxon>
        <taxon>Fungi</taxon>
        <taxon>Dikarya</taxon>
        <taxon>Ascomycota</taxon>
        <taxon>Pezizomycotina</taxon>
        <taxon>Sordariomycetes</taxon>
        <taxon>Hypocreomycetidae</taxon>
        <taxon>Hypocreales</taxon>
        <taxon>Nectriaceae</taxon>
        <taxon>Fusarium</taxon>
    </lineage>
</organism>
<gene>
    <name evidence="1" type="ORF">NW762_013252</name>
</gene>
<dbReference type="AlphaFoldDB" id="A0A9W8RPH7"/>
<dbReference type="EMBL" id="JAOQAZ010000040">
    <property type="protein sequence ID" value="KAJ4247114.1"/>
    <property type="molecule type" value="Genomic_DNA"/>
</dbReference>
<evidence type="ECO:0000313" key="2">
    <source>
        <dbReference type="Proteomes" id="UP001152049"/>
    </source>
</evidence>
<comment type="caution">
    <text evidence="1">The sequence shown here is derived from an EMBL/GenBank/DDBJ whole genome shotgun (WGS) entry which is preliminary data.</text>
</comment>
<proteinExistence type="predicted"/>
<dbReference type="OrthoDB" id="4192220at2759"/>